<keyword evidence="2" id="KW-1185">Reference proteome</keyword>
<dbReference type="Proteomes" id="UP000269412">
    <property type="component" value="Unassembled WGS sequence"/>
</dbReference>
<organism evidence="1 2">
    <name type="scientific">Maribacter vaceletii</name>
    <dbReference type="NCBI Taxonomy" id="1206816"/>
    <lineage>
        <taxon>Bacteria</taxon>
        <taxon>Pseudomonadati</taxon>
        <taxon>Bacteroidota</taxon>
        <taxon>Flavobacteriia</taxon>
        <taxon>Flavobacteriales</taxon>
        <taxon>Flavobacteriaceae</taxon>
        <taxon>Maribacter</taxon>
    </lineage>
</organism>
<protein>
    <submittedName>
        <fullName evidence="1">RteC protein</fullName>
    </submittedName>
</protein>
<dbReference type="Pfam" id="PF09357">
    <property type="entry name" value="RteC"/>
    <property type="match status" value="1"/>
</dbReference>
<proteinExistence type="predicted"/>
<dbReference type="OrthoDB" id="790983at2"/>
<accession>A0A495DUV0</accession>
<reference evidence="1 2" key="1">
    <citation type="submission" date="2018-10" db="EMBL/GenBank/DDBJ databases">
        <title>Genomic Encyclopedia of Archaeal and Bacterial Type Strains, Phase II (KMG-II): from individual species to whole genera.</title>
        <authorList>
            <person name="Goeker M."/>
        </authorList>
    </citation>
    <scope>NUCLEOTIDE SEQUENCE [LARGE SCALE GENOMIC DNA]</scope>
    <source>
        <strain evidence="1 2">DSM 25230</strain>
    </source>
</reference>
<gene>
    <name evidence="1" type="ORF">CLV91_2721</name>
</gene>
<dbReference type="EMBL" id="RBIQ01000010">
    <property type="protein sequence ID" value="RKR07959.1"/>
    <property type="molecule type" value="Genomic_DNA"/>
</dbReference>
<comment type="caution">
    <text evidence="1">The sequence shown here is derived from an EMBL/GenBank/DDBJ whole genome shotgun (WGS) entry which is preliminary data.</text>
</comment>
<evidence type="ECO:0000313" key="2">
    <source>
        <dbReference type="Proteomes" id="UP000269412"/>
    </source>
</evidence>
<dbReference type="AlphaFoldDB" id="A0A495DUV0"/>
<dbReference type="RefSeq" id="WP_121068728.1">
    <property type="nucleotide sequence ID" value="NZ_RBIQ01000010.1"/>
</dbReference>
<dbReference type="InterPro" id="IPR018534">
    <property type="entry name" value="Tet_reg_excision_RteC"/>
</dbReference>
<name>A0A495DUV0_9FLAO</name>
<sequence length="279" mass="32846">MAYQNILLDFNTKLKKIQSRNLTFLNESNLVNVLCIQTLGTLKKVVQEKGFKNNQAEIQFFKTIKVIPMKYLIYYTEVRSCELRMPKIGVSPKLEFLNKQINKVNTLFGRHTEFLLYMEEGYTHFDTHYFTREHLNHIPIVKSYPYFKDTVFNTSHDETWARIKGLAIFIKYLKHKKEEVQNADRIIKESKISWTGPYSALVELLYACQSMGYFNNGNTSNNHIFDLFADFLNIKKGNFSRTYSEIKARKGSRVKFLEEAAQKLLDKMDQEDGFHKDEL</sequence>
<evidence type="ECO:0000313" key="1">
    <source>
        <dbReference type="EMBL" id="RKR07959.1"/>
    </source>
</evidence>